<comment type="subunit">
    <text evidence="12">Interacts with the Sec translocase complex via SecD. Specifically interacts with transmembrane segments of nascent integral membrane proteins during membrane integration.</text>
</comment>
<evidence type="ECO:0000256" key="11">
    <source>
        <dbReference type="ARBA" id="ARBA00025034"/>
    </source>
</evidence>
<comment type="similarity">
    <text evidence="2">Belongs to the OXA1/ALB3/YidC family. Type 1 subfamily.</text>
</comment>
<feature type="transmembrane region" description="Helical" evidence="18">
    <location>
        <begin position="31"/>
        <end position="51"/>
    </location>
</feature>
<evidence type="ECO:0000256" key="7">
    <source>
        <dbReference type="ARBA" id="ARBA00022927"/>
    </source>
</evidence>
<feature type="region of interest" description="Disordered" evidence="17">
    <location>
        <begin position="264"/>
        <end position="296"/>
    </location>
</feature>
<evidence type="ECO:0000256" key="1">
    <source>
        <dbReference type="ARBA" id="ARBA00004651"/>
    </source>
</evidence>
<evidence type="ECO:0000313" key="22">
    <source>
        <dbReference type="Proteomes" id="UP000468928"/>
    </source>
</evidence>
<dbReference type="NCBIfam" id="NF002899">
    <property type="entry name" value="PRK03449.1"/>
    <property type="match status" value="1"/>
</dbReference>
<keyword evidence="8 18" id="KW-1133">Transmembrane helix</keyword>
<dbReference type="RefSeq" id="WP_163829974.1">
    <property type="nucleotide sequence ID" value="NZ_JAAGUX010000069.1"/>
</dbReference>
<dbReference type="Proteomes" id="UP000470876">
    <property type="component" value="Unassembled WGS sequence"/>
</dbReference>
<dbReference type="EMBL" id="JAAGUZ010000075">
    <property type="protein sequence ID" value="NEW47205.1"/>
    <property type="molecule type" value="Genomic_DNA"/>
</dbReference>
<evidence type="ECO:0000256" key="3">
    <source>
        <dbReference type="ARBA" id="ARBA00015325"/>
    </source>
</evidence>
<dbReference type="InterPro" id="IPR001708">
    <property type="entry name" value="YidC/ALB3/OXA1/COX18"/>
</dbReference>
<dbReference type="AlphaFoldDB" id="A0A6P1D931"/>
<evidence type="ECO:0000256" key="4">
    <source>
        <dbReference type="ARBA" id="ARBA00022448"/>
    </source>
</evidence>
<feature type="transmembrane region" description="Helical" evidence="18">
    <location>
        <begin position="220"/>
        <end position="243"/>
    </location>
</feature>
<evidence type="ECO:0000256" key="12">
    <source>
        <dbReference type="ARBA" id="ARBA00026028"/>
    </source>
</evidence>
<feature type="domain" description="Membrane insertase YidC/Oxa/ALB C-terminal" evidence="19">
    <location>
        <begin position="31"/>
        <end position="258"/>
    </location>
</feature>
<dbReference type="NCBIfam" id="TIGR03592">
    <property type="entry name" value="yidC_oxa1_cterm"/>
    <property type="match status" value="1"/>
</dbReference>
<evidence type="ECO:0000313" key="20">
    <source>
        <dbReference type="EMBL" id="NEW47205.1"/>
    </source>
</evidence>
<dbReference type="PANTHER" id="PTHR12428:SF65">
    <property type="entry name" value="CYTOCHROME C OXIDASE ASSEMBLY PROTEIN COX18, MITOCHONDRIAL"/>
    <property type="match status" value="1"/>
</dbReference>
<dbReference type="Pfam" id="PF02096">
    <property type="entry name" value="60KD_IMP"/>
    <property type="match status" value="1"/>
</dbReference>
<dbReference type="EMBL" id="JAAGUX010000069">
    <property type="protein sequence ID" value="NEW58904.1"/>
    <property type="molecule type" value="Genomic_DNA"/>
</dbReference>
<sequence length="296" mass="32304">MLDFIYYPVSAALSLWHTAAAAVLGSGSPAWIAAVILLVMTLRAALFPVFLNQSRSQAAIRRLQPQIDAIRKKHPDDRQTQATETQKLYREHRVSPFAGCLPLLGQAFVFLGLFHVLRSFDRTSASAHLPFTATSSPMTAEQNALTPNYAFDAADVRSFLDADLFGAPLSATLSGHPSPAVVAVAVTLMVIAAAATHFTARASLFRQESPGLPFMRTLSLWVFPAAALIGGAVLPLIVLLYFVTNNAWTFAQQRIVYRRIDREAEQRDTAKPVAPSDVADARTGPRPGARPNRRKR</sequence>
<dbReference type="PANTHER" id="PTHR12428">
    <property type="entry name" value="OXA1"/>
    <property type="match status" value="1"/>
</dbReference>
<keyword evidence="5" id="KW-1003">Cell membrane</keyword>
<name>A0A6P1D931_9NOCA</name>
<keyword evidence="7" id="KW-0653">Protein transport</keyword>
<dbReference type="Proteomes" id="UP000468928">
    <property type="component" value="Unassembled WGS sequence"/>
</dbReference>
<evidence type="ECO:0000256" key="9">
    <source>
        <dbReference type="ARBA" id="ARBA00023136"/>
    </source>
</evidence>
<feature type="transmembrane region" description="Helical" evidence="18">
    <location>
        <begin position="180"/>
        <end position="200"/>
    </location>
</feature>
<reference evidence="22 23" key="1">
    <citation type="submission" date="2020-01" db="EMBL/GenBank/DDBJ databases">
        <title>Genetics and antimicrobial susceptibilities of Nocardia species isolated from the soil; a comparison with species isolated from humans.</title>
        <authorList>
            <person name="Carrasco G."/>
            <person name="Monzon S."/>
            <person name="Sansegundo M."/>
            <person name="Garcia E."/>
            <person name="Garrido N."/>
            <person name="Medina M.J."/>
            <person name="Villalon P."/>
            <person name="Ramirez-Arocha A.C."/>
            <person name="Jimenez P."/>
            <person name="Cuesta I."/>
            <person name="Valdezate S."/>
        </authorList>
    </citation>
    <scope>NUCLEOTIDE SEQUENCE [LARGE SCALE GENOMIC DNA]</scope>
    <source>
        <strain evidence="20 22">CNM20110639</strain>
        <strain evidence="21 23">CNM20110649</strain>
    </source>
</reference>
<dbReference type="InterPro" id="IPR047196">
    <property type="entry name" value="YidC_ALB_C"/>
</dbReference>
<comment type="function">
    <text evidence="11">Required for the insertion and/or proper folding and/or complex formation of integral membrane proteins into the membrane. Involved in integration of membrane proteins that insert both dependently and independently of the Sec translocase complex, as well as at least some lipoproteins. Aids folding of multispanning membrane proteins.</text>
</comment>
<comment type="subcellular location">
    <subcellularLocation>
        <location evidence="1">Cell membrane</location>
        <topology evidence="1">Multi-pass membrane protein</topology>
    </subcellularLocation>
    <subcellularLocation>
        <location evidence="16">Membrane</location>
        <topology evidence="16">Multi-pass membrane protein</topology>
    </subcellularLocation>
</comment>
<evidence type="ECO:0000256" key="6">
    <source>
        <dbReference type="ARBA" id="ARBA00022692"/>
    </source>
</evidence>
<evidence type="ECO:0000256" key="15">
    <source>
        <dbReference type="ARBA" id="ARBA00033342"/>
    </source>
</evidence>
<evidence type="ECO:0000256" key="18">
    <source>
        <dbReference type="SAM" id="Phobius"/>
    </source>
</evidence>
<evidence type="ECO:0000256" key="13">
    <source>
        <dbReference type="ARBA" id="ARBA00031538"/>
    </source>
</evidence>
<dbReference type="InterPro" id="IPR028055">
    <property type="entry name" value="YidC/Oxa/ALB_C"/>
</dbReference>
<evidence type="ECO:0000256" key="14">
    <source>
        <dbReference type="ARBA" id="ARBA00033245"/>
    </source>
</evidence>
<evidence type="ECO:0000256" key="8">
    <source>
        <dbReference type="ARBA" id="ARBA00022989"/>
    </source>
</evidence>
<evidence type="ECO:0000256" key="2">
    <source>
        <dbReference type="ARBA" id="ARBA00010527"/>
    </source>
</evidence>
<evidence type="ECO:0000256" key="5">
    <source>
        <dbReference type="ARBA" id="ARBA00022475"/>
    </source>
</evidence>
<evidence type="ECO:0000313" key="23">
    <source>
        <dbReference type="Proteomes" id="UP000470876"/>
    </source>
</evidence>
<evidence type="ECO:0000256" key="17">
    <source>
        <dbReference type="SAM" id="MobiDB-lite"/>
    </source>
</evidence>
<dbReference type="GO" id="GO:0015031">
    <property type="term" value="P:protein transport"/>
    <property type="evidence" value="ECO:0007669"/>
    <property type="project" value="UniProtKB-KW"/>
</dbReference>
<protein>
    <recommendedName>
        <fullName evidence="3">Membrane protein insertase YidC</fullName>
    </recommendedName>
    <alternativeName>
        <fullName evidence="15">Foldase YidC</fullName>
    </alternativeName>
    <alternativeName>
        <fullName evidence="14">Membrane integrase YidC</fullName>
    </alternativeName>
    <alternativeName>
        <fullName evidence="13">Membrane protein YidC</fullName>
    </alternativeName>
</protein>
<dbReference type="GO" id="GO:0005886">
    <property type="term" value="C:plasma membrane"/>
    <property type="evidence" value="ECO:0007669"/>
    <property type="project" value="UniProtKB-SubCell"/>
</dbReference>
<organism evidence="20 22">
    <name type="scientific">Nocardia cyriacigeorgica</name>
    <dbReference type="NCBI Taxonomy" id="135487"/>
    <lineage>
        <taxon>Bacteria</taxon>
        <taxon>Bacillati</taxon>
        <taxon>Actinomycetota</taxon>
        <taxon>Actinomycetes</taxon>
        <taxon>Mycobacteriales</taxon>
        <taxon>Nocardiaceae</taxon>
        <taxon>Nocardia</taxon>
    </lineage>
</organism>
<evidence type="ECO:0000259" key="19">
    <source>
        <dbReference type="Pfam" id="PF02096"/>
    </source>
</evidence>
<keyword evidence="4" id="KW-0813">Transport</keyword>
<comment type="caution">
    <text evidence="20">The sequence shown here is derived from an EMBL/GenBank/DDBJ whole genome shotgun (WGS) entry which is preliminary data.</text>
</comment>
<keyword evidence="23" id="KW-1185">Reference proteome</keyword>
<keyword evidence="6 16" id="KW-0812">Transmembrane</keyword>
<evidence type="ECO:0000256" key="10">
    <source>
        <dbReference type="ARBA" id="ARBA00023186"/>
    </source>
</evidence>
<keyword evidence="10" id="KW-0143">Chaperone</keyword>
<gene>
    <name evidence="20" type="primary">yidC</name>
    <name evidence="20" type="ORF">GV789_22545</name>
    <name evidence="21" type="ORF">GV794_25165</name>
</gene>
<proteinExistence type="inferred from homology"/>
<dbReference type="GO" id="GO:0032977">
    <property type="term" value="F:membrane insertase activity"/>
    <property type="evidence" value="ECO:0007669"/>
    <property type="project" value="InterPro"/>
</dbReference>
<dbReference type="CDD" id="cd20070">
    <property type="entry name" value="5TM_YidC_Alb3"/>
    <property type="match status" value="1"/>
</dbReference>
<evidence type="ECO:0000313" key="21">
    <source>
        <dbReference type="EMBL" id="NEW58904.1"/>
    </source>
</evidence>
<accession>A0A6P1D931</accession>
<dbReference type="GO" id="GO:0051205">
    <property type="term" value="P:protein insertion into membrane"/>
    <property type="evidence" value="ECO:0007669"/>
    <property type="project" value="TreeGrafter"/>
</dbReference>
<keyword evidence="9 18" id="KW-0472">Membrane</keyword>
<evidence type="ECO:0000256" key="16">
    <source>
        <dbReference type="RuleBase" id="RU003945"/>
    </source>
</evidence>